<proteinExistence type="predicted"/>
<dbReference type="EMBL" id="BLVO01000005">
    <property type="protein sequence ID" value="GFM32404.1"/>
    <property type="molecule type" value="Genomic_DNA"/>
</dbReference>
<dbReference type="RefSeq" id="WP_174404110.1">
    <property type="nucleotide sequence ID" value="NZ_BLVO01000005.1"/>
</dbReference>
<dbReference type="AlphaFoldDB" id="A0A7J0BH43"/>
<comment type="caution">
    <text evidence="1">The sequence shown here is derived from an EMBL/GenBank/DDBJ whole genome shotgun (WGS) entry which is preliminary data.</text>
</comment>
<dbReference type="Proteomes" id="UP000503840">
    <property type="component" value="Unassembled WGS sequence"/>
</dbReference>
<accession>A0A7J0BH43</accession>
<sequence>MTTLSDTAIREQVENQLALYPCTYDFAAIRAFLMGETVAPAEINPVALFTIFWEEQPAFADKAASQTFYGAFTAFWHRLGEHTKKKSPFRLTRLDVPTTGAQLEHYLNVRGGEINSLHAGFLQGKDSSELTDEACGLVAILSACSFVIQRLWGEVYVGTESDQLDKDVVNQIKRFESNVNKDVANFVWKAARLQQAGRILR</sequence>
<evidence type="ECO:0000313" key="2">
    <source>
        <dbReference type="Proteomes" id="UP000503840"/>
    </source>
</evidence>
<keyword evidence="2" id="KW-1185">Reference proteome</keyword>
<gene>
    <name evidence="1" type="ORF">DSM101010T_07690</name>
</gene>
<evidence type="ECO:0000313" key="1">
    <source>
        <dbReference type="EMBL" id="GFM32404.1"/>
    </source>
</evidence>
<name>A0A7J0BH43_9BACT</name>
<organism evidence="1 2">
    <name type="scientific">Desulfovibrio subterraneus</name>
    <dbReference type="NCBI Taxonomy" id="2718620"/>
    <lineage>
        <taxon>Bacteria</taxon>
        <taxon>Pseudomonadati</taxon>
        <taxon>Thermodesulfobacteriota</taxon>
        <taxon>Desulfovibrionia</taxon>
        <taxon>Desulfovibrionales</taxon>
        <taxon>Desulfovibrionaceae</taxon>
        <taxon>Desulfovibrio</taxon>
    </lineage>
</organism>
<reference evidence="1 2" key="1">
    <citation type="submission" date="2020-05" db="EMBL/GenBank/DDBJ databases">
        <title>Draft genome sequence of Desulfovibrio sp. strain HN2T.</title>
        <authorList>
            <person name="Ueno A."/>
            <person name="Tamazawa S."/>
            <person name="Tamamura S."/>
            <person name="Murakami T."/>
            <person name="Kiyama T."/>
            <person name="Inomata H."/>
            <person name="Amano Y."/>
            <person name="Miyakawa K."/>
            <person name="Tamaki H."/>
            <person name="Naganuma T."/>
            <person name="Kaneko K."/>
        </authorList>
    </citation>
    <scope>NUCLEOTIDE SEQUENCE [LARGE SCALE GENOMIC DNA]</scope>
    <source>
        <strain evidence="1 2">HN2</strain>
    </source>
</reference>
<protein>
    <submittedName>
        <fullName evidence="1">Uncharacterized protein</fullName>
    </submittedName>
</protein>